<dbReference type="CDD" id="cd06170">
    <property type="entry name" value="LuxR_C_like"/>
    <property type="match status" value="1"/>
</dbReference>
<gene>
    <name evidence="5" type="ORF">A6A04_10720</name>
</gene>
<name>A0A178MZN1_9PROT</name>
<evidence type="ECO:0000256" key="1">
    <source>
        <dbReference type="ARBA" id="ARBA00023015"/>
    </source>
</evidence>
<dbReference type="Proteomes" id="UP000078428">
    <property type="component" value="Unassembled WGS sequence"/>
</dbReference>
<dbReference type="SUPFAM" id="SSF55785">
    <property type="entry name" value="PYP-like sensor domain (PAS domain)"/>
    <property type="match status" value="1"/>
</dbReference>
<dbReference type="PANTHER" id="PTHR44688">
    <property type="entry name" value="DNA-BINDING TRANSCRIPTIONAL ACTIVATOR DEVR_DOSR"/>
    <property type="match status" value="1"/>
</dbReference>
<keyword evidence="3" id="KW-0804">Transcription</keyword>
<dbReference type="Gene3D" id="3.30.450.20">
    <property type="entry name" value="PAS domain"/>
    <property type="match status" value="1"/>
</dbReference>
<dbReference type="GO" id="GO:0003677">
    <property type="term" value="F:DNA binding"/>
    <property type="evidence" value="ECO:0007669"/>
    <property type="project" value="UniProtKB-KW"/>
</dbReference>
<evidence type="ECO:0000259" key="4">
    <source>
        <dbReference type="PROSITE" id="PS50043"/>
    </source>
</evidence>
<dbReference type="Gene3D" id="1.10.10.10">
    <property type="entry name" value="Winged helix-like DNA-binding domain superfamily/Winged helix DNA-binding domain"/>
    <property type="match status" value="1"/>
</dbReference>
<proteinExistence type="predicted"/>
<sequence length="182" mass="20133">MRQQILDALDDGIASFDASQRLTAWNRAFVDLLDFPAGLMRPGTPFLDFVDFNIARGEHGSGERRIIVGQRLSLLHDTYERRRPNGLLLRVRGKPMPDGGFVKIFTALARADAATEGPSLSAREREVLLWAARGKTSWETSVLVGISPKTVEFHLSNCRRKLGVASKIRLVAEAVARGLIPL</sequence>
<reference evidence="5 6" key="1">
    <citation type="submission" date="2016-04" db="EMBL/GenBank/DDBJ databases">
        <title>Draft genome sequence of freshwater magnetotactic bacteria Magnetospirillum marisnigri SP-1 and Magnetospirillum moscoviense BB-1.</title>
        <authorList>
            <person name="Koziaeva V."/>
            <person name="Dziuba M.V."/>
            <person name="Ivanov T.M."/>
            <person name="Kuznetsov B."/>
            <person name="Grouzdev D.S."/>
        </authorList>
    </citation>
    <scope>NUCLEOTIDE SEQUENCE [LARGE SCALE GENOMIC DNA]</scope>
    <source>
        <strain evidence="5 6">SP-1</strain>
    </source>
</reference>
<dbReference type="Pfam" id="PF00196">
    <property type="entry name" value="GerE"/>
    <property type="match status" value="1"/>
</dbReference>
<evidence type="ECO:0000256" key="3">
    <source>
        <dbReference type="ARBA" id="ARBA00023163"/>
    </source>
</evidence>
<keyword evidence="6" id="KW-1185">Reference proteome</keyword>
<evidence type="ECO:0000313" key="5">
    <source>
        <dbReference type="EMBL" id="OAN56021.1"/>
    </source>
</evidence>
<dbReference type="InterPro" id="IPR016032">
    <property type="entry name" value="Sig_transdc_resp-reg_C-effctor"/>
</dbReference>
<dbReference type="OrthoDB" id="3170288at2"/>
<evidence type="ECO:0000256" key="2">
    <source>
        <dbReference type="ARBA" id="ARBA00023125"/>
    </source>
</evidence>
<dbReference type="InterPro" id="IPR035965">
    <property type="entry name" value="PAS-like_dom_sf"/>
</dbReference>
<dbReference type="GO" id="GO:0006355">
    <property type="term" value="P:regulation of DNA-templated transcription"/>
    <property type="evidence" value="ECO:0007669"/>
    <property type="project" value="InterPro"/>
</dbReference>
<dbReference type="EMBL" id="LWQT01000010">
    <property type="protein sequence ID" value="OAN56021.1"/>
    <property type="molecule type" value="Genomic_DNA"/>
</dbReference>
<dbReference type="PROSITE" id="PS50043">
    <property type="entry name" value="HTH_LUXR_2"/>
    <property type="match status" value="1"/>
</dbReference>
<dbReference type="PRINTS" id="PR00038">
    <property type="entry name" value="HTHLUXR"/>
</dbReference>
<keyword evidence="1" id="KW-0805">Transcription regulation</keyword>
<dbReference type="PANTHER" id="PTHR44688:SF16">
    <property type="entry name" value="DNA-BINDING TRANSCRIPTIONAL ACTIVATOR DEVR_DOSR"/>
    <property type="match status" value="1"/>
</dbReference>
<feature type="domain" description="HTH luxR-type" evidence="4">
    <location>
        <begin position="113"/>
        <end position="178"/>
    </location>
</feature>
<dbReference type="InterPro" id="IPR036388">
    <property type="entry name" value="WH-like_DNA-bd_sf"/>
</dbReference>
<dbReference type="InterPro" id="IPR000792">
    <property type="entry name" value="Tscrpt_reg_LuxR_C"/>
</dbReference>
<dbReference type="SUPFAM" id="SSF46894">
    <property type="entry name" value="C-terminal effector domain of the bipartite response regulators"/>
    <property type="match status" value="1"/>
</dbReference>
<comment type="caution">
    <text evidence="5">The sequence shown here is derived from an EMBL/GenBank/DDBJ whole genome shotgun (WGS) entry which is preliminary data.</text>
</comment>
<organism evidence="5 6">
    <name type="scientific">Paramagnetospirillum marisnigri</name>
    <dbReference type="NCBI Taxonomy" id="1285242"/>
    <lineage>
        <taxon>Bacteria</taxon>
        <taxon>Pseudomonadati</taxon>
        <taxon>Pseudomonadota</taxon>
        <taxon>Alphaproteobacteria</taxon>
        <taxon>Rhodospirillales</taxon>
        <taxon>Magnetospirillaceae</taxon>
        <taxon>Paramagnetospirillum</taxon>
    </lineage>
</organism>
<keyword evidence="2" id="KW-0238">DNA-binding</keyword>
<evidence type="ECO:0000313" key="6">
    <source>
        <dbReference type="Proteomes" id="UP000078428"/>
    </source>
</evidence>
<protein>
    <recommendedName>
        <fullName evidence="4">HTH luxR-type domain-containing protein</fullName>
    </recommendedName>
</protein>
<dbReference type="AlphaFoldDB" id="A0A178MZN1"/>
<dbReference type="SMART" id="SM00421">
    <property type="entry name" value="HTH_LUXR"/>
    <property type="match status" value="1"/>
</dbReference>
<accession>A0A178MZN1</accession>
<dbReference type="STRING" id="1285242.A6A04_10720"/>
<dbReference type="Pfam" id="PF12860">
    <property type="entry name" value="PAS_7"/>
    <property type="match status" value="1"/>
</dbReference>
<dbReference type="RefSeq" id="WP_068489312.1">
    <property type="nucleotide sequence ID" value="NZ_LWQT01000010.1"/>
</dbReference>